<evidence type="ECO:0000256" key="1">
    <source>
        <dbReference type="SAM" id="Phobius"/>
    </source>
</evidence>
<reference evidence="2 3" key="1">
    <citation type="journal article" date="2016" name="Nat. Commun.">
        <title>Thousands of microbial genomes shed light on interconnected biogeochemical processes in an aquifer system.</title>
        <authorList>
            <person name="Anantharaman K."/>
            <person name="Brown C.T."/>
            <person name="Hug L.A."/>
            <person name="Sharon I."/>
            <person name="Castelle C.J."/>
            <person name="Probst A.J."/>
            <person name="Thomas B.C."/>
            <person name="Singh A."/>
            <person name="Wilkins M.J."/>
            <person name="Karaoz U."/>
            <person name="Brodie E.L."/>
            <person name="Williams K.H."/>
            <person name="Hubbard S.S."/>
            <person name="Banfield J.F."/>
        </authorList>
    </citation>
    <scope>NUCLEOTIDE SEQUENCE [LARGE SCALE GENOMIC DNA]</scope>
</reference>
<organism evidence="2 3">
    <name type="scientific">Candidatus Lloydbacteria bacterium RIFCSPLOWO2_01_FULL_50_20</name>
    <dbReference type="NCBI Taxonomy" id="1798665"/>
    <lineage>
        <taxon>Bacteria</taxon>
        <taxon>Candidatus Lloydiibacteriota</taxon>
    </lineage>
</organism>
<keyword evidence="1" id="KW-1133">Transmembrane helix</keyword>
<sequence length="169" mass="19527">MDILSHGLWGGIALGRKNKKSFWTAFSFGMLPDLFAFGLPISHLLFSMITGGEADFIRGPEDGYANIPSYVFSLYDISHSLVVFTFVFLLVWMIRKKPLWEMGAWGLHIVMDIFSHSDAFFPTPFLWPVSDFYFNGMSWGQPTIFFPNIILLTAAYSYWWYRHRKISVS</sequence>
<proteinExistence type="predicted"/>
<feature type="transmembrane region" description="Helical" evidence="1">
    <location>
        <begin position="105"/>
        <end position="127"/>
    </location>
</feature>
<dbReference type="EMBL" id="MHLP01000012">
    <property type="protein sequence ID" value="OGZ13096.1"/>
    <property type="molecule type" value="Genomic_DNA"/>
</dbReference>
<evidence type="ECO:0000313" key="2">
    <source>
        <dbReference type="EMBL" id="OGZ13096.1"/>
    </source>
</evidence>
<keyword evidence="1" id="KW-0812">Transmembrane</keyword>
<gene>
    <name evidence="2" type="ORF">A2942_01410</name>
</gene>
<keyword evidence="1" id="KW-0472">Membrane</keyword>
<feature type="transmembrane region" description="Helical" evidence="1">
    <location>
        <begin position="139"/>
        <end position="161"/>
    </location>
</feature>
<evidence type="ECO:0008006" key="4">
    <source>
        <dbReference type="Google" id="ProtNLM"/>
    </source>
</evidence>
<dbReference type="STRING" id="1798665.A2942_01410"/>
<feature type="transmembrane region" description="Helical" evidence="1">
    <location>
        <begin position="69"/>
        <end position="93"/>
    </location>
</feature>
<dbReference type="Proteomes" id="UP000178534">
    <property type="component" value="Unassembled WGS sequence"/>
</dbReference>
<evidence type="ECO:0000313" key="3">
    <source>
        <dbReference type="Proteomes" id="UP000178534"/>
    </source>
</evidence>
<protein>
    <recommendedName>
        <fullName evidence="4">Metal-dependent hydrolase</fullName>
    </recommendedName>
</protein>
<name>A0A1G2DHQ8_9BACT</name>
<feature type="transmembrane region" description="Helical" evidence="1">
    <location>
        <begin position="21"/>
        <end position="49"/>
    </location>
</feature>
<comment type="caution">
    <text evidence="2">The sequence shown here is derived from an EMBL/GenBank/DDBJ whole genome shotgun (WGS) entry which is preliminary data.</text>
</comment>
<accession>A0A1G2DHQ8</accession>
<dbReference type="AlphaFoldDB" id="A0A1G2DHQ8"/>